<comment type="caution">
    <text evidence="1">The sequence shown here is derived from an EMBL/GenBank/DDBJ whole genome shotgun (WGS) entry which is preliminary data.</text>
</comment>
<name>A0ACC1N911_9PEZI</name>
<evidence type="ECO:0000313" key="2">
    <source>
        <dbReference type="Proteomes" id="UP001143856"/>
    </source>
</evidence>
<sequence>MAGRPSPVRARRRETPPSNLDPMTAEDMDAMINLDSTLEIEPDEPDDRDDPPVRPGENLTTIGFEFELLVAVCRARERYPDPHPNDPRWQSEVLIRAPRDDMKYKYTVRNKIIDELNAKGLFAQKTPEAWSTYDGRDDDFEWWDCLEYENPNQNDNAVMAWVGTYQWDQAITEDENVENAVKALGQQFIAHHANNGLELHMTRYDIVKSASDTIPFMVEGTSPSSGRNRIKDLWYENMSLFIGKSKRDHYSASGTNPDPDTPYLPELEKQYTAWSCTDDVTVTGDMPIDADYTIPLGSVPTRPGTDSTWADPPDLYKWFGAEVISNVMNYDNPKTPITLRKASQAIRDAFRVHKPIVQVLSGVHIHIGQSGGWTLLQLKKFATLWHLLEGSMYKLHRKDRKSNFWCAPMATGCFLARHAFEGGYNSYIARTTGQKKRTYESLMMEYLPAINRARLREFFYNVWQYGSIDELNEGMGTGTFGTCSIRWRIAGEKLSHPLGYRNYIQTLEFRMMHGTLDADHVWKWASICERLVVFCRDSTPEVFKNTIEQLLGGNFPNSIGFNDDDLNWFQARRTDDEYFAYPDPNGRVNWIDPFMAPGYGEVHAV</sequence>
<evidence type="ECO:0000313" key="1">
    <source>
        <dbReference type="EMBL" id="KAJ2975493.1"/>
    </source>
</evidence>
<organism evidence="1 2">
    <name type="scientific">Xylaria curta</name>
    <dbReference type="NCBI Taxonomy" id="42375"/>
    <lineage>
        <taxon>Eukaryota</taxon>
        <taxon>Fungi</taxon>
        <taxon>Dikarya</taxon>
        <taxon>Ascomycota</taxon>
        <taxon>Pezizomycotina</taxon>
        <taxon>Sordariomycetes</taxon>
        <taxon>Xylariomycetidae</taxon>
        <taxon>Xylariales</taxon>
        <taxon>Xylariaceae</taxon>
        <taxon>Xylaria</taxon>
    </lineage>
</organism>
<dbReference type="Proteomes" id="UP001143856">
    <property type="component" value="Unassembled WGS sequence"/>
</dbReference>
<keyword evidence="2" id="KW-1185">Reference proteome</keyword>
<reference evidence="1" key="1">
    <citation type="submission" date="2022-10" db="EMBL/GenBank/DDBJ databases">
        <title>Genome Sequence of Xylaria curta.</title>
        <authorList>
            <person name="Buettner E."/>
        </authorList>
    </citation>
    <scope>NUCLEOTIDE SEQUENCE</scope>
    <source>
        <strain evidence="1">Babe10</strain>
    </source>
</reference>
<proteinExistence type="predicted"/>
<protein>
    <submittedName>
        <fullName evidence="1">Uncharacterized protein</fullName>
    </submittedName>
</protein>
<dbReference type="EMBL" id="JAPDGR010002499">
    <property type="protein sequence ID" value="KAJ2975493.1"/>
    <property type="molecule type" value="Genomic_DNA"/>
</dbReference>
<gene>
    <name evidence="1" type="ORF">NUW58_g8338</name>
</gene>
<accession>A0ACC1N911</accession>